<dbReference type="EMBL" id="KV585473">
    <property type="protein sequence ID" value="OPL33004.1"/>
    <property type="molecule type" value="Genomic_DNA"/>
</dbReference>
<evidence type="ECO:0000256" key="1">
    <source>
        <dbReference type="ARBA" id="ARBA00009238"/>
    </source>
</evidence>
<proteinExistence type="inferred from homology"/>
<dbReference type="InterPro" id="IPR001298">
    <property type="entry name" value="Filamin/ABP280_rpt"/>
</dbReference>
<reference evidence="5 6" key="1">
    <citation type="journal article" date="2016" name="PLoS ONE">
        <title>A First Insight into the Genome of the Filter-Feeder Mussel Mytilus galloprovincialis.</title>
        <authorList>
            <person name="Murgarella M."/>
            <person name="Puiu D."/>
            <person name="Novoa B."/>
            <person name="Figueras A."/>
            <person name="Posada D."/>
            <person name="Canchaya C."/>
        </authorList>
    </citation>
    <scope>NUCLEOTIDE SEQUENCE [LARGE SCALE GENOMIC DNA]</scope>
    <source>
        <tissue evidence="5">Muscle</tissue>
    </source>
</reference>
<sequence length="172" mass="19259">MTDKSTRRVKVLSARTPPNSGVSKTRHLWKVGTNAGSPFKIPIGEPPDPRKVHVYGPGIEDGILHSYQSRFLVETSGAGAGQLAVRIKGPRGAFKVDMEREEHNDRTILCQYDPQEPGAYVITVKWSGHNVRGSPFSVHIFESKEELISFIKKEKGLNINPRAMETPWREEI</sequence>
<dbReference type="PANTHER" id="PTHR38537">
    <property type="entry name" value="JITTERBUG, ISOFORM N"/>
    <property type="match status" value="1"/>
</dbReference>
<dbReference type="AlphaFoldDB" id="A0A3L5TSY7"/>
<dbReference type="PROSITE" id="PS50194">
    <property type="entry name" value="FILAMIN_REPEAT"/>
    <property type="match status" value="1"/>
</dbReference>
<dbReference type="Pfam" id="PF00630">
    <property type="entry name" value="Filamin"/>
    <property type="match status" value="1"/>
</dbReference>
<keyword evidence="2" id="KW-0677">Repeat</keyword>
<dbReference type="InterPro" id="IPR017868">
    <property type="entry name" value="Filamin/ABP280_repeat-like"/>
</dbReference>
<dbReference type="SMR" id="A0A3L5TSY7"/>
<dbReference type="InterPro" id="IPR044801">
    <property type="entry name" value="Filamin"/>
</dbReference>
<dbReference type="InterPro" id="IPR014756">
    <property type="entry name" value="Ig_E-set"/>
</dbReference>
<dbReference type="SMART" id="SM00557">
    <property type="entry name" value="IG_FLMN"/>
    <property type="match status" value="1"/>
</dbReference>
<evidence type="ECO:0000256" key="4">
    <source>
        <dbReference type="SAM" id="MobiDB-lite"/>
    </source>
</evidence>
<protein>
    <submittedName>
        <fullName evidence="5">Uncharacterized protein</fullName>
    </submittedName>
</protein>
<dbReference type="FunFam" id="2.60.40.10:FF:001145">
    <property type="entry name" value="Jitterbug, isoform I"/>
    <property type="match status" value="1"/>
</dbReference>
<dbReference type="InterPro" id="IPR013783">
    <property type="entry name" value="Ig-like_fold"/>
</dbReference>
<dbReference type="GO" id="GO:0051015">
    <property type="term" value="F:actin filament binding"/>
    <property type="evidence" value="ECO:0007669"/>
    <property type="project" value="InterPro"/>
</dbReference>
<comment type="caution">
    <text evidence="5">The sequence shown here is derived from an EMBL/GenBank/DDBJ whole genome shotgun (WGS) entry which is preliminary data.</text>
</comment>
<keyword evidence="6" id="KW-1185">Reference proteome</keyword>
<dbReference type="PANTHER" id="PTHR38537:SF16">
    <property type="entry name" value="CALPONIN-HOMOLOGY (CH) DOMAIN-CONTAINING PROTEIN"/>
    <property type="match status" value="1"/>
</dbReference>
<feature type="repeat" description="Filamin" evidence="3">
    <location>
        <begin position="44"/>
        <end position="140"/>
    </location>
</feature>
<accession>A0A3L5TSY7</accession>
<feature type="region of interest" description="Disordered" evidence="4">
    <location>
        <begin position="1"/>
        <end position="24"/>
    </location>
</feature>
<evidence type="ECO:0000313" key="6">
    <source>
        <dbReference type="Proteomes" id="UP000266721"/>
    </source>
</evidence>
<evidence type="ECO:0000256" key="2">
    <source>
        <dbReference type="ARBA" id="ARBA00022737"/>
    </source>
</evidence>
<dbReference type="SUPFAM" id="SSF81296">
    <property type="entry name" value="E set domains"/>
    <property type="match status" value="1"/>
</dbReference>
<comment type="similarity">
    <text evidence="1">Belongs to the filamin family.</text>
</comment>
<evidence type="ECO:0000313" key="5">
    <source>
        <dbReference type="EMBL" id="OPL33004.1"/>
    </source>
</evidence>
<organism evidence="5 6">
    <name type="scientific">Mytilus galloprovincialis</name>
    <name type="common">Mediterranean mussel</name>
    <dbReference type="NCBI Taxonomy" id="29158"/>
    <lineage>
        <taxon>Eukaryota</taxon>
        <taxon>Metazoa</taxon>
        <taxon>Spiralia</taxon>
        <taxon>Lophotrochozoa</taxon>
        <taxon>Mollusca</taxon>
        <taxon>Bivalvia</taxon>
        <taxon>Autobranchia</taxon>
        <taxon>Pteriomorphia</taxon>
        <taxon>Mytilida</taxon>
        <taxon>Mytiloidea</taxon>
        <taxon>Mytilidae</taxon>
        <taxon>Mytilinae</taxon>
        <taxon>Mytilus</taxon>
    </lineage>
</organism>
<evidence type="ECO:0000256" key="3">
    <source>
        <dbReference type="PROSITE-ProRule" id="PRU00087"/>
    </source>
</evidence>
<feature type="non-terminal residue" evidence="5">
    <location>
        <position position="1"/>
    </location>
</feature>
<name>A0A3L5TSY7_MYTGA</name>
<gene>
    <name evidence="5" type="ORF">AM593_07035</name>
</gene>
<dbReference type="Proteomes" id="UP000266721">
    <property type="component" value="Unassembled WGS sequence"/>
</dbReference>
<dbReference type="Gene3D" id="2.60.40.10">
    <property type="entry name" value="Immunoglobulins"/>
    <property type="match status" value="1"/>
</dbReference>
<dbReference type="GO" id="GO:0030036">
    <property type="term" value="P:actin cytoskeleton organization"/>
    <property type="evidence" value="ECO:0007669"/>
    <property type="project" value="InterPro"/>
</dbReference>